<dbReference type="EMBL" id="JAAOMP010000036">
    <property type="protein sequence ID" value="MBU2759354.1"/>
    <property type="molecule type" value="Genomic_DNA"/>
</dbReference>
<gene>
    <name evidence="1" type="ORF">HAP95_04085</name>
</gene>
<dbReference type="PANTHER" id="PTHR35810:SF1">
    <property type="entry name" value="CYTOPLASMIC PROTEIN"/>
    <property type="match status" value="1"/>
</dbReference>
<dbReference type="RefSeq" id="WP_215883075.1">
    <property type="nucleotide sequence ID" value="NZ_JAAOMP010000036.1"/>
</dbReference>
<accession>A0ABS5ZW08</accession>
<organism evidence="1 2">
    <name type="scientific">Acidithiobacillus sulfurivorans</name>
    <dbReference type="NCBI Taxonomy" id="1958756"/>
    <lineage>
        <taxon>Bacteria</taxon>
        <taxon>Pseudomonadati</taxon>
        <taxon>Pseudomonadota</taxon>
        <taxon>Acidithiobacillia</taxon>
        <taxon>Acidithiobacillales</taxon>
        <taxon>Acidithiobacillaceae</taxon>
        <taxon>Acidithiobacillus</taxon>
    </lineage>
</organism>
<proteinExistence type="predicted"/>
<dbReference type="Pfam" id="PF13310">
    <property type="entry name" value="Virulence_RhuM"/>
    <property type="match status" value="1"/>
</dbReference>
<dbReference type="PANTHER" id="PTHR35810">
    <property type="entry name" value="CYTOPLASMIC PROTEIN-RELATED"/>
    <property type="match status" value="1"/>
</dbReference>
<comment type="caution">
    <text evidence="1">The sequence shown here is derived from an EMBL/GenBank/DDBJ whole genome shotgun (WGS) entry which is preliminary data.</text>
</comment>
<evidence type="ECO:0000313" key="2">
    <source>
        <dbReference type="Proteomes" id="UP000755654"/>
    </source>
</evidence>
<keyword evidence="2" id="KW-1185">Reference proteome</keyword>
<protein>
    <submittedName>
        <fullName evidence="1">Virulence RhuM family protein</fullName>
    </submittedName>
</protein>
<name>A0ABS5ZW08_9PROT</name>
<reference evidence="1 2" key="1">
    <citation type="journal article" date="2021" name="ISME J.">
        <title>Genomic evolution of the class Acidithiobacillia: deep-branching Proteobacteria living in extreme acidic conditions.</title>
        <authorList>
            <person name="Moya-Beltran A."/>
            <person name="Beard S."/>
            <person name="Rojas-Villalobos C."/>
            <person name="Issotta F."/>
            <person name="Gallardo Y."/>
            <person name="Ulloa R."/>
            <person name="Giaveno A."/>
            <person name="Degli Esposti M."/>
            <person name="Johnson D.B."/>
            <person name="Quatrini R."/>
        </authorList>
    </citation>
    <scope>NUCLEOTIDE SEQUENCE [LARGE SCALE GENOMIC DNA]</scope>
    <source>
        <strain evidence="1 2">RW2</strain>
    </source>
</reference>
<dbReference type="Proteomes" id="UP000755654">
    <property type="component" value="Unassembled WGS sequence"/>
</dbReference>
<dbReference type="InterPro" id="IPR011204">
    <property type="entry name" value="Virulence_RhuM-like"/>
</dbReference>
<evidence type="ECO:0000313" key="1">
    <source>
        <dbReference type="EMBL" id="MBU2759354.1"/>
    </source>
</evidence>
<dbReference type="PIRSF" id="PIRSF015268">
    <property type="entry name" value="Virulence_RhuM"/>
    <property type="match status" value="1"/>
</dbReference>
<sequence length="345" mass="39778">MSKKKISVPTIRSSAAEYLTFIAASGEGGVEAVYADEDVWLSQKMMGILYDVNVRTINEHLKKIFTDNELQEDSVIRKFRITATDGKNYNTQHYNLSAIIAVGYKVNSERAVQFRKWATGIIREYTIKAYVMDDERLKNDGTILGKKYFEEQLQRIREIRLSERKFYQKITDIYATAIDYDVTAQATKRFFATVQNKLHWAIHGQTAAEVVYTRADAEQPDMGLTSWKDAPNGKIQKFDVVVAKNYLTEKELAQLSRLVNAYLDIAEDRAQRQMPMTMADWEERLNRFIAATDREVLQDAGKITAEIAKAHALTEFEKYRIVQDRLYMSDFDKVINAIEQQSDQT</sequence>